<dbReference type="InterPro" id="IPR003718">
    <property type="entry name" value="OsmC/Ohr_fam"/>
</dbReference>
<evidence type="ECO:0000313" key="1">
    <source>
        <dbReference type="EMBL" id="PJR03250.1"/>
    </source>
</evidence>
<proteinExistence type="predicted"/>
<accession>A0A2M9R312</accession>
<dbReference type="EMBL" id="NIPO01000001">
    <property type="protein sequence ID" value="PJR03250.1"/>
    <property type="molecule type" value="Genomic_DNA"/>
</dbReference>
<dbReference type="PANTHER" id="PTHR39624">
    <property type="entry name" value="PROTEIN INVOLVED IN RIMO-MEDIATED BETA-METHYLTHIOLATION OF RIBOSOMAL PROTEIN S12 YCAO"/>
    <property type="match status" value="1"/>
</dbReference>
<evidence type="ECO:0000313" key="2">
    <source>
        <dbReference type="Proteomes" id="UP000231960"/>
    </source>
</evidence>
<dbReference type="Gene3D" id="3.30.300.20">
    <property type="match status" value="1"/>
</dbReference>
<dbReference type="SUPFAM" id="SSF82784">
    <property type="entry name" value="OsmC-like"/>
    <property type="match status" value="1"/>
</dbReference>
<dbReference type="RefSeq" id="WP_100676819.1">
    <property type="nucleotide sequence ID" value="NZ_NIPO01000001.1"/>
</dbReference>
<dbReference type="InterPro" id="IPR036102">
    <property type="entry name" value="OsmC/Ohrsf"/>
</dbReference>
<gene>
    <name evidence="1" type="ORF">CDL10_01110</name>
</gene>
<dbReference type="AlphaFoldDB" id="A0A2M9R312"/>
<dbReference type="Proteomes" id="UP000231960">
    <property type="component" value="Unassembled WGS sequence"/>
</dbReference>
<name>A0A2M9R312_9FLAO</name>
<dbReference type="PANTHER" id="PTHR39624:SF2">
    <property type="entry name" value="OSMC-LIKE PROTEIN"/>
    <property type="match status" value="1"/>
</dbReference>
<dbReference type="Pfam" id="PF02566">
    <property type="entry name" value="OsmC"/>
    <property type="match status" value="1"/>
</dbReference>
<keyword evidence="2" id="KW-1185">Reference proteome</keyword>
<reference evidence="1 2" key="1">
    <citation type="submission" date="2017-06" db="EMBL/GenBank/DDBJ databases">
        <title>Description of Avrilella dinanensis gen. nov. sp. nov.</title>
        <authorList>
            <person name="Leyer C."/>
            <person name="Sassi M."/>
            <person name="Minet J."/>
            <person name="Kayal S."/>
            <person name="Cattoir V."/>
        </authorList>
    </citation>
    <scope>NUCLEOTIDE SEQUENCE [LARGE SCALE GENOMIC DNA]</scope>
    <source>
        <strain evidence="1 2">UR159</strain>
    </source>
</reference>
<comment type="caution">
    <text evidence="1">The sequence shown here is derived from an EMBL/GenBank/DDBJ whole genome shotgun (WGS) entry which is preliminary data.</text>
</comment>
<protein>
    <recommendedName>
        <fullName evidence="3">Osmotically inducible protein OsmC</fullName>
    </recommendedName>
</protein>
<evidence type="ECO:0008006" key="3">
    <source>
        <dbReference type="Google" id="ProtNLM"/>
    </source>
</evidence>
<dbReference type="OrthoDB" id="9791538at2"/>
<organism evidence="1 2">
    <name type="scientific">Avrilella dinanensis</name>
    <dbReference type="NCBI Taxonomy" id="2008672"/>
    <lineage>
        <taxon>Bacteria</taxon>
        <taxon>Pseudomonadati</taxon>
        <taxon>Bacteroidota</taxon>
        <taxon>Flavobacteriia</taxon>
        <taxon>Flavobacteriales</taxon>
        <taxon>Flavobacteriaceae</taxon>
        <taxon>Avrilella</taxon>
    </lineage>
</organism>
<sequence>MKETTAITGREKHKTIIRSATNEIVADEPIDLNGKDLGFDPSQLLTASLGSCTSITLRMYADRKEWNVEEISVKVTLNDEDKNNPILMRIIEIKANLDEQQKSRLLTIANACPVHKLLSKGIEIITKMKN</sequence>
<dbReference type="InterPro" id="IPR015946">
    <property type="entry name" value="KH_dom-like_a/b"/>
</dbReference>